<comment type="caution">
    <text evidence="2">The sequence shown here is derived from an EMBL/GenBank/DDBJ whole genome shotgun (WGS) entry which is preliminary data.</text>
</comment>
<dbReference type="EMBL" id="JAAZWO010000009">
    <property type="protein sequence ID" value="MBC2398040.1"/>
    <property type="molecule type" value="Genomic_DNA"/>
</dbReference>
<dbReference type="RefSeq" id="WP_035149229.1">
    <property type="nucleotide sequence ID" value="NZ_JAAZWO010000009.1"/>
</dbReference>
<dbReference type="PANTHER" id="PTHR41282:SF1">
    <property type="entry name" value="CONSERVED TRANSMEMBRANE PROTEIN-RELATED"/>
    <property type="match status" value="1"/>
</dbReference>
<evidence type="ECO:0000313" key="2">
    <source>
        <dbReference type="EMBL" id="MBC2398040.1"/>
    </source>
</evidence>
<dbReference type="PIRSF" id="PIRSF009160">
    <property type="entry name" value="UCP009160"/>
    <property type="match status" value="1"/>
</dbReference>
<feature type="transmembrane region" description="Helical" evidence="1">
    <location>
        <begin position="175"/>
        <end position="194"/>
    </location>
</feature>
<dbReference type="PANTHER" id="PTHR41282">
    <property type="entry name" value="CONSERVED TRANSMEMBRANE PROTEIN-RELATED"/>
    <property type="match status" value="1"/>
</dbReference>
<keyword evidence="1" id="KW-0812">Transmembrane</keyword>
<keyword evidence="1" id="KW-1133">Transmembrane helix</keyword>
<evidence type="ECO:0000256" key="1">
    <source>
        <dbReference type="SAM" id="Phobius"/>
    </source>
</evidence>
<feature type="transmembrane region" description="Helical" evidence="1">
    <location>
        <begin position="57"/>
        <end position="77"/>
    </location>
</feature>
<keyword evidence="3" id="KW-1185">Reference proteome</keyword>
<accession>A0A923E7R8</accession>
<feature type="transmembrane region" description="Helical" evidence="1">
    <location>
        <begin position="110"/>
        <end position="129"/>
    </location>
</feature>
<dbReference type="AlphaFoldDB" id="A0A923E7R8"/>
<dbReference type="InterPro" id="IPR010539">
    <property type="entry name" value="BaxI_1-like"/>
</dbReference>
<feature type="transmembrane region" description="Helical" evidence="1">
    <location>
        <begin position="214"/>
        <end position="235"/>
    </location>
</feature>
<reference evidence="2 3" key="1">
    <citation type="submission" date="2020-04" db="EMBL/GenBank/DDBJ databases">
        <title>Genomic insights into acetone-butanol-ethanol (ABE) fermentation by sequencing solventogenic clostridia strains.</title>
        <authorList>
            <person name="Brown S."/>
        </authorList>
    </citation>
    <scope>NUCLEOTIDE SEQUENCE [LARGE SCALE GENOMIC DNA]</scope>
    <source>
        <strain evidence="2 3">DJ011</strain>
    </source>
</reference>
<gene>
    <name evidence="2" type="ORF">HGG79_09665</name>
</gene>
<feature type="transmembrane region" description="Helical" evidence="1">
    <location>
        <begin position="29"/>
        <end position="50"/>
    </location>
</feature>
<feature type="transmembrane region" description="Helical" evidence="1">
    <location>
        <begin position="83"/>
        <end position="103"/>
    </location>
</feature>
<dbReference type="Pfam" id="PF12811">
    <property type="entry name" value="BaxI_1"/>
    <property type="match status" value="1"/>
</dbReference>
<proteinExistence type="predicted"/>
<name>A0A923E7R8_CLOTT</name>
<feature type="transmembrane region" description="Helical" evidence="1">
    <location>
        <begin position="141"/>
        <end position="163"/>
    </location>
</feature>
<keyword evidence="1" id="KW-0472">Membrane</keyword>
<organism evidence="2 3">
    <name type="scientific">Clostridium tetanomorphum</name>
    <dbReference type="NCBI Taxonomy" id="1553"/>
    <lineage>
        <taxon>Bacteria</taxon>
        <taxon>Bacillati</taxon>
        <taxon>Bacillota</taxon>
        <taxon>Clostridia</taxon>
        <taxon>Eubacteriales</taxon>
        <taxon>Clostridiaceae</taxon>
        <taxon>Clostridium</taxon>
    </lineage>
</organism>
<sequence length="241" mass="26223">MKANSVLEKGFQREDFDSYEEAMTINGTAFKAFILIMLVTISATFSYINFSMSENTIGIIGVSAITAFAISLITSFIPKISPVTAPIYAVSEGILLGVISLFANQMYPGIVFPAILLTISIAMSMLLIYRSNPGLGAKISNYVIVATMGIGLTYVITFVLSLFKVNVPYIHGSGPIGIIFTAVVLVIAALNLIVDFEFINQSARAGAPKYMEWYGAFGLTVTLVWIYVKVLEIIIKLKEND</sequence>
<dbReference type="Proteomes" id="UP000563151">
    <property type="component" value="Unassembled WGS sequence"/>
</dbReference>
<protein>
    <submittedName>
        <fullName evidence="2">Bax inhibitor-1/YccA family protein</fullName>
    </submittedName>
</protein>
<evidence type="ECO:0000313" key="3">
    <source>
        <dbReference type="Proteomes" id="UP000563151"/>
    </source>
</evidence>